<proteinExistence type="predicted"/>
<dbReference type="Proteomes" id="UP000306584">
    <property type="component" value="Unassembled WGS sequence"/>
</dbReference>
<evidence type="ECO:0000259" key="2">
    <source>
        <dbReference type="Pfam" id="PF20237"/>
    </source>
</evidence>
<dbReference type="Pfam" id="PF20237">
    <property type="entry name" value="DUF6594"/>
    <property type="match status" value="1"/>
</dbReference>
<evidence type="ECO:0000256" key="1">
    <source>
        <dbReference type="SAM" id="Phobius"/>
    </source>
</evidence>
<accession>A0A4S9KYB4</accession>
<evidence type="ECO:0000313" key="4">
    <source>
        <dbReference type="Proteomes" id="UP000306584"/>
    </source>
</evidence>
<reference evidence="3 4" key="1">
    <citation type="submission" date="2018-10" db="EMBL/GenBank/DDBJ databases">
        <title>Fifty Aureobasidium pullulans genomes reveal a recombining polyextremotolerant generalist.</title>
        <authorList>
            <person name="Gostincar C."/>
            <person name="Turk M."/>
            <person name="Zajc J."/>
            <person name="Gunde-Cimerman N."/>
        </authorList>
    </citation>
    <scope>NUCLEOTIDE SEQUENCE [LARGE SCALE GENOMIC DNA]</scope>
    <source>
        <strain evidence="3 4">EXF-6604</strain>
    </source>
</reference>
<keyword evidence="1" id="KW-0812">Transmembrane</keyword>
<protein>
    <recommendedName>
        <fullName evidence="2">DUF6594 domain-containing protein</fullName>
    </recommendedName>
</protein>
<feature type="transmembrane region" description="Helical" evidence="1">
    <location>
        <begin position="264"/>
        <end position="282"/>
    </location>
</feature>
<keyword evidence="1" id="KW-1133">Transmembrane helix</keyword>
<evidence type="ECO:0000313" key="3">
    <source>
        <dbReference type="EMBL" id="THY21631.1"/>
    </source>
</evidence>
<gene>
    <name evidence="3" type="ORF">D6D01_06571</name>
</gene>
<keyword evidence="1" id="KW-0472">Membrane</keyword>
<organism evidence="3 4">
    <name type="scientific">Aureobasidium pullulans</name>
    <name type="common">Black yeast</name>
    <name type="synonym">Pullularia pullulans</name>
    <dbReference type="NCBI Taxonomy" id="5580"/>
    <lineage>
        <taxon>Eukaryota</taxon>
        <taxon>Fungi</taxon>
        <taxon>Dikarya</taxon>
        <taxon>Ascomycota</taxon>
        <taxon>Pezizomycotina</taxon>
        <taxon>Dothideomycetes</taxon>
        <taxon>Dothideomycetidae</taxon>
        <taxon>Dothideales</taxon>
        <taxon>Saccotheciaceae</taxon>
        <taxon>Aureobasidium</taxon>
    </lineage>
</organism>
<feature type="domain" description="DUF6594" evidence="2">
    <location>
        <begin position="23"/>
        <end position="295"/>
    </location>
</feature>
<dbReference type="PANTHER" id="PTHR34502">
    <property type="entry name" value="DUF6594 DOMAIN-CONTAINING PROTEIN-RELATED"/>
    <property type="match status" value="1"/>
</dbReference>
<dbReference type="PANTHER" id="PTHR34502:SF5">
    <property type="entry name" value="DUF6594 DOMAIN-CONTAINING PROTEIN"/>
    <property type="match status" value="1"/>
</dbReference>
<dbReference type="EMBL" id="QZBD01000284">
    <property type="protein sequence ID" value="THY21631.1"/>
    <property type="molecule type" value="Genomic_DNA"/>
</dbReference>
<dbReference type="AlphaFoldDB" id="A0A4S9KYB4"/>
<feature type="transmembrane region" description="Helical" evidence="1">
    <location>
        <begin position="237"/>
        <end position="258"/>
    </location>
</feature>
<dbReference type="InterPro" id="IPR046529">
    <property type="entry name" value="DUF6594"/>
</dbReference>
<name>A0A4S9KYB4_AURPU</name>
<sequence length="295" mass="33340">MTSQIPLSNVPSQNGTSKAIQGYPELAKVMGAYRGMSIYLRFADLNARDLLVYQAEILQLEQQLEVYDQAIPWGKANILKPLGESRSPMEKKHWNAQMKLRSKLKNYSRHIQAAAFSKIKSTNAIKTDEALLRQAKIQELQQPSPYDLNILTRWLEHEKGGNNFLNGFEDLPWTEERSSDLIALSKRDQDHLTTWTAENLVPWFFRKGITSRQPLPGQEELGLTYHSDTTYTKTSRLISVLTSSLIPSLAILILYFIHNLLARIFVAMGLSFLFSVALALLTQARAAEIFASTAA</sequence>
<comment type="caution">
    <text evidence="3">The sequence shown here is derived from an EMBL/GenBank/DDBJ whole genome shotgun (WGS) entry which is preliminary data.</text>
</comment>